<reference evidence="1" key="1">
    <citation type="journal article" date="2021" name="Proc. Natl. Acad. Sci. U.S.A.">
        <title>A Catalog of Tens of Thousands of Viruses from Human Metagenomes Reveals Hidden Associations with Chronic Diseases.</title>
        <authorList>
            <person name="Tisza M.J."/>
            <person name="Buck C.B."/>
        </authorList>
    </citation>
    <scope>NUCLEOTIDE SEQUENCE</scope>
    <source>
        <strain evidence="1">CtgaY24</strain>
    </source>
</reference>
<evidence type="ECO:0000313" key="1">
    <source>
        <dbReference type="EMBL" id="DAF47992.1"/>
    </source>
</evidence>
<organism evidence="1">
    <name type="scientific">Siphoviridae sp. ctgaY24</name>
    <dbReference type="NCBI Taxonomy" id="2827911"/>
    <lineage>
        <taxon>Viruses</taxon>
        <taxon>Duplodnaviria</taxon>
        <taxon>Heunggongvirae</taxon>
        <taxon>Uroviricota</taxon>
        <taxon>Caudoviricetes</taxon>
    </lineage>
</organism>
<protein>
    <submittedName>
        <fullName evidence="1">Uncharacterized protein</fullName>
    </submittedName>
</protein>
<dbReference type="EMBL" id="BK032562">
    <property type="protein sequence ID" value="DAF47992.1"/>
    <property type="molecule type" value="Genomic_DNA"/>
</dbReference>
<accession>A0A8S5SAN3</accession>
<sequence>MLALLFQIENTKIPRKPFIIGRLRGIFILWCYFLLWI</sequence>
<proteinExistence type="predicted"/>
<name>A0A8S5SAN3_9CAUD</name>